<dbReference type="RefSeq" id="WP_169148386.1">
    <property type="nucleotide sequence ID" value="NZ_JABBGA010000038.1"/>
</dbReference>
<organism evidence="2 3">
    <name type="scientific">Zoogloea dura</name>
    <dbReference type="NCBI Taxonomy" id="2728840"/>
    <lineage>
        <taxon>Bacteria</taxon>
        <taxon>Pseudomonadati</taxon>
        <taxon>Pseudomonadota</taxon>
        <taxon>Betaproteobacteria</taxon>
        <taxon>Rhodocyclales</taxon>
        <taxon>Zoogloeaceae</taxon>
        <taxon>Zoogloea</taxon>
    </lineage>
</organism>
<comment type="caution">
    <text evidence="2">The sequence shown here is derived from an EMBL/GenBank/DDBJ whole genome shotgun (WGS) entry which is preliminary data.</text>
</comment>
<accession>A0A848GBW1</accession>
<evidence type="ECO:0000313" key="2">
    <source>
        <dbReference type="EMBL" id="NML28870.1"/>
    </source>
</evidence>
<dbReference type="InterPro" id="IPR002711">
    <property type="entry name" value="HNH"/>
</dbReference>
<dbReference type="Proteomes" id="UP000580043">
    <property type="component" value="Unassembled WGS sequence"/>
</dbReference>
<keyword evidence="2" id="KW-0255">Endonuclease</keyword>
<reference evidence="2 3" key="1">
    <citation type="submission" date="2020-04" db="EMBL/GenBank/DDBJ databases">
        <title>Zoogloea sp. G-4-1-14 isolated from soil.</title>
        <authorList>
            <person name="Dahal R.H."/>
        </authorList>
    </citation>
    <scope>NUCLEOTIDE SEQUENCE [LARGE SCALE GENOMIC DNA]</scope>
    <source>
        <strain evidence="2 3">G-4-1-14</strain>
    </source>
</reference>
<gene>
    <name evidence="2" type="ORF">HHL15_24255</name>
</gene>
<keyword evidence="2" id="KW-0540">Nuclease</keyword>
<dbReference type="AlphaFoldDB" id="A0A848GBW1"/>
<dbReference type="InterPro" id="IPR003615">
    <property type="entry name" value="HNH_nuc"/>
</dbReference>
<keyword evidence="2" id="KW-0378">Hydrolase</keyword>
<dbReference type="Gene3D" id="1.10.30.50">
    <property type="match status" value="1"/>
</dbReference>
<dbReference type="Pfam" id="PF01844">
    <property type="entry name" value="HNH"/>
    <property type="match status" value="1"/>
</dbReference>
<protein>
    <submittedName>
        <fullName evidence="2">HNH endonuclease</fullName>
    </submittedName>
</protein>
<dbReference type="SMART" id="SM00507">
    <property type="entry name" value="HNHc"/>
    <property type="match status" value="1"/>
</dbReference>
<evidence type="ECO:0000259" key="1">
    <source>
        <dbReference type="SMART" id="SM00507"/>
    </source>
</evidence>
<dbReference type="GO" id="GO:0008270">
    <property type="term" value="F:zinc ion binding"/>
    <property type="evidence" value="ECO:0007669"/>
    <property type="project" value="InterPro"/>
</dbReference>
<dbReference type="CDD" id="cd00085">
    <property type="entry name" value="HNHc"/>
    <property type="match status" value="1"/>
</dbReference>
<sequence length="209" mass="24468">MCTWIVDEDDRPNHLDVYFPYGVHSDFVKFFIENGRCLNCNAPIKKDFSRCDCTLPHYDLLFESPDFHLVIESPGYGELIEKERLRVHRERRVRRIAISNKVVTKDQIDELFSVQEGRCYYCGILLIDAKGKRKFHKDHYRSLKNGGLHSIDNIVLACASCNIAKREDDGDEVSFFYHKSLTQAEKRRMPQLRKKVAAFHEVQKEQADL</sequence>
<evidence type="ECO:0000313" key="3">
    <source>
        <dbReference type="Proteomes" id="UP000580043"/>
    </source>
</evidence>
<keyword evidence="3" id="KW-1185">Reference proteome</keyword>
<dbReference type="EMBL" id="JABBGA010000038">
    <property type="protein sequence ID" value="NML28870.1"/>
    <property type="molecule type" value="Genomic_DNA"/>
</dbReference>
<dbReference type="GO" id="GO:0004519">
    <property type="term" value="F:endonuclease activity"/>
    <property type="evidence" value="ECO:0007669"/>
    <property type="project" value="UniProtKB-KW"/>
</dbReference>
<proteinExistence type="predicted"/>
<feature type="domain" description="HNH nuclease" evidence="1">
    <location>
        <begin position="108"/>
        <end position="163"/>
    </location>
</feature>
<name>A0A848GBW1_9RHOO</name>
<dbReference type="GO" id="GO:0003676">
    <property type="term" value="F:nucleic acid binding"/>
    <property type="evidence" value="ECO:0007669"/>
    <property type="project" value="InterPro"/>
</dbReference>